<dbReference type="InterPro" id="IPR044068">
    <property type="entry name" value="CB"/>
</dbReference>
<dbReference type="Gene3D" id="1.10.443.10">
    <property type="entry name" value="Intergrase catalytic core"/>
    <property type="match status" value="1"/>
</dbReference>
<feature type="domain" description="Core-binding (CB)" evidence="12">
    <location>
        <begin position="1"/>
        <end position="72"/>
    </location>
</feature>
<feature type="domain" description="Tyr recombinase" evidence="11">
    <location>
        <begin position="93"/>
        <end position="276"/>
    </location>
</feature>
<keyword evidence="9" id="KW-0233">DNA recombination</keyword>
<dbReference type="InterPro" id="IPR002104">
    <property type="entry name" value="Integrase_catalytic"/>
</dbReference>
<comment type="subcellular location">
    <subcellularLocation>
        <location evidence="1">Cytoplasm</location>
    </subcellularLocation>
</comment>
<dbReference type="EMBL" id="BARS01005112">
    <property type="protein sequence ID" value="GAF68627.1"/>
    <property type="molecule type" value="Genomic_DNA"/>
</dbReference>
<protein>
    <recommendedName>
        <fullName evidence="3">Tyrosine recombinase XerD</fullName>
    </recommendedName>
</protein>
<dbReference type="GO" id="GO:0009009">
    <property type="term" value="F:site-specific recombinase activity"/>
    <property type="evidence" value="ECO:0007669"/>
    <property type="project" value="InterPro"/>
</dbReference>
<proteinExistence type="inferred from homology"/>
<evidence type="ECO:0000256" key="3">
    <source>
        <dbReference type="ARBA" id="ARBA00015810"/>
    </source>
</evidence>
<dbReference type="NCBIfam" id="NF040815">
    <property type="entry name" value="recomb_XerA_Arch"/>
    <property type="match status" value="1"/>
</dbReference>
<feature type="non-terminal residue" evidence="13">
    <location>
        <position position="1"/>
    </location>
</feature>
<dbReference type="GO" id="GO:0051301">
    <property type="term" value="P:cell division"/>
    <property type="evidence" value="ECO:0007669"/>
    <property type="project" value="UniProtKB-KW"/>
</dbReference>
<evidence type="ECO:0000256" key="2">
    <source>
        <dbReference type="ARBA" id="ARBA00010450"/>
    </source>
</evidence>
<evidence type="ECO:0000259" key="11">
    <source>
        <dbReference type="PROSITE" id="PS51898"/>
    </source>
</evidence>
<dbReference type="InterPro" id="IPR004107">
    <property type="entry name" value="Integrase_SAM-like_N"/>
</dbReference>
<dbReference type="InterPro" id="IPR050090">
    <property type="entry name" value="Tyrosine_recombinase_XerCD"/>
</dbReference>
<evidence type="ECO:0000313" key="13">
    <source>
        <dbReference type="EMBL" id="GAF68627.1"/>
    </source>
</evidence>
<dbReference type="NCBIfam" id="TIGR02225">
    <property type="entry name" value="recomb_XerD"/>
    <property type="match status" value="1"/>
</dbReference>
<evidence type="ECO:0000256" key="4">
    <source>
        <dbReference type="ARBA" id="ARBA00022490"/>
    </source>
</evidence>
<evidence type="ECO:0000256" key="8">
    <source>
        <dbReference type="ARBA" id="ARBA00023125"/>
    </source>
</evidence>
<dbReference type="SUPFAM" id="SSF56349">
    <property type="entry name" value="DNA breaking-rejoining enzymes"/>
    <property type="match status" value="1"/>
</dbReference>
<dbReference type="InterPro" id="IPR011010">
    <property type="entry name" value="DNA_brk_join_enz"/>
</dbReference>
<evidence type="ECO:0000256" key="1">
    <source>
        <dbReference type="ARBA" id="ARBA00004496"/>
    </source>
</evidence>
<name>X0RY26_9ZZZZ</name>
<dbReference type="AlphaFoldDB" id="X0RY26"/>
<dbReference type="Gene3D" id="1.10.150.130">
    <property type="match status" value="1"/>
</dbReference>
<keyword evidence="8" id="KW-0238">DNA-binding</keyword>
<keyword evidence="10" id="KW-0131">Cell cycle</keyword>
<dbReference type="GO" id="GO:0005737">
    <property type="term" value="C:cytoplasm"/>
    <property type="evidence" value="ECO:0007669"/>
    <property type="project" value="UniProtKB-SubCell"/>
</dbReference>
<dbReference type="HAMAP" id="MF_01807">
    <property type="entry name" value="Recomb_XerD"/>
    <property type="match status" value="1"/>
</dbReference>
<evidence type="ECO:0000256" key="6">
    <source>
        <dbReference type="ARBA" id="ARBA00022829"/>
    </source>
</evidence>
<dbReference type="InterPro" id="IPR010998">
    <property type="entry name" value="Integrase_recombinase_N"/>
</dbReference>
<dbReference type="HAMAP" id="MF_01808">
    <property type="entry name" value="Recomb_XerC_XerD"/>
    <property type="match status" value="1"/>
</dbReference>
<gene>
    <name evidence="13" type="ORF">S01H1_10008</name>
</gene>
<dbReference type="Pfam" id="PF02899">
    <property type="entry name" value="Phage_int_SAM_1"/>
    <property type="match status" value="1"/>
</dbReference>
<evidence type="ECO:0000256" key="9">
    <source>
        <dbReference type="ARBA" id="ARBA00023172"/>
    </source>
</evidence>
<dbReference type="InterPro" id="IPR023009">
    <property type="entry name" value="Tyrosine_recombinase_XerC/XerD"/>
</dbReference>
<dbReference type="InterPro" id="IPR011932">
    <property type="entry name" value="Recomb_XerD"/>
</dbReference>
<evidence type="ECO:0000259" key="12">
    <source>
        <dbReference type="PROSITE" id="PS51900"/>
    </source>
</evidence>
<dbReference type="GO" id="GO:0003677">
    <property type="term" value="F:DNA binding"/>
    <property type="evidence" value="ECO:0007669"/>
    <property type="project" value="UniProtKB-KW"/>
</dbReference>
<keyword evidence="7" id="KW-0229">DNA integration</keyword>
<dbReference type="Pfam" id="PF00589">
    <property type="entry name" value="Phage_integrase"/>
    <property type="match status" value="1"/>
</dbReference>
<dbReference type="PANTHER" id="PTHR30349">
    <property type="entry name" value="PHAGE INTEGRASE-RELATED"/>
    <property type="match status" value="1"/>
</dbReference>
<keyword evidence="4" id="KW-0963">Cytoplasm</keyword>
<dbReference type="GO" id="GO:0007059">
    <property type="term" value="P:chromosome segregation"/>
    <property type="evidence" value="ECO:0007669"/>
    <property type="project" value="UniProtKB-KW"/>
</dbReference>
<dbReference type="GO" id="GO:0006310">
    <property type="term" value="P:DNA recombination"/>
    <property type="evidence" value="ECO:0007669"/>
    <property type="project" value="UniProtKB-KW"/>
</dbReference>
<dbReference type="PROSITE" id="PS51900">
    <property type="entry name" value="CB"/>
    <property type="match status" value="1"/>
</dbReference>
<evidence type="ECO:0000256" key="5">
    <source>
        <dbReference type="ARBA" id="ARBA00022618"/>
    </source>
</evidence>
<comment type="caution">
    <text evidence="13">The sequence shown here is derived from an EMBL/GenBank/DDBJ whole genome shotgun (WGS) entry which is preliminary data.</text>
</comment>
<evidence type="ECO:0000256" key="7">
    <source>
        <dbReference type="ARBA" id="ARBA00022908"/>
    </source>
</evidence>
<dbReference type="SUPFAM" id="SSF47823">
    <property type="entry name" value="lambda integrase-like, N-terminal domain"/>
    <property type="match status" value="1"/>
</dbReference>
<accession>X0RY26</accession>
<sequence length="282" mass="32152">VERGLSKNTILSYGEDLKKFADYLLSRNIKDLDVVKRSDITKFMLRLKDSGLSSNSISRNLVTIKVFYKFLVREGLLKVDIAGVLESPKLIRPLPEVLTMTEVDSLLKTPGGRDWMSVRDKAILEVMYATGLRVSEIVELLMNNVNLDMGFVKCTGKGGKERIVPVGRKATQSIRRYLAGARPKLAGKRADTHLFLSRLGRKISRQSFWKMIKKYARLAKIKKEIKPHTLRHSFATHLLERGADLRSVQEMLGHADISTTQLYTHINRERLKGIHKKYHPRG</sequence>
<comment type="similarity">
    <text evidence="2">Belongs to the 'phage' integrase family. XerD subfamily.</text>
</comment>
<dbReference type="InterPro" id="IPR013762">
    <property type="entry name" value="Integrase-like_cat_sf"/>
</dbReference>
<reference evidence="13" key="1">
    <citation type="journal article" date="2014" name="Front. Microbiol.">
        <title>High frequency of phylogenetically diverse reductive dehalogenase-homologous genes in deep subseafloor sedimentary metagenomes.</title>
        <authorList>
            <person name="Kawai M."/>
            <person name="Futagami T."/>
            <person name="Toyoda A."/>
            <person name="Takaki Y."/>
            <person name="Nishi S."/>
            <person name="Hori S."/>
            <person name="Arai W."/>
            <person name="Tsubouchi T."/>
            <person name="Morono Y."/>
            <person name="Uchiyama I."/>
            <person name="Ito T."/>
            <person name="Fujiyama A."/>
            <person name="Inagaki F."/>
            <person name="Takami H."/>
        </authorList>
    </citation>
    <scope>NUCLEOTIDE SEQUENCE</scope>
    <source>
        <strain evidence="13">Expedition CK06-06</strain>
    </source>
</reference>
<dbReference type="PROSITE" id="PS51898">
    <property type="entry name" value="TYR_RECOMBINASE"/>
    <property type="match status" value="1"/>
</dbReference>
<evidence type="ECO:0000256" key="10">
    <source>
        <dbReference type="ARBA" id="ARBA00023306"/>
    </source>
</evidence>
<keyword evidence="5" id="KW-0132">Cell division</keyword>
<keyword evidence="6" id="KW-0159">Chromosome partition</keyword>
<dbReference type="PANTHER" id="PTHR30349:SF81">
    <property type="entry name" value="TYROSINE RECOMBINASE XERC"/>
    <property type="match status" value="1"/>
</dbReference>
<dbReference type="CDD" id="cd00798">
    <property type="entry name" value="INT_XerDC_C"/>
    <property type="match status" value="1"/>
</dbReference>
<organism evidence="13">
    <name type="scientific">marine sediment metagenome</name>
    <dbReference type="NCBI Taxonomy" id="412755"/>
    <lineage>
        <taxon>unclassified sequences</taxon>
        <taxon>metagenomes</taxon>
        <taxon>ecological metagenomes</taxon>
    </lineage>
</organism>
<dbReference type="NCBIfam" id="NF001399">
    <property type="entry name" value="PRK00283.1"/>
    <property type="match status" value="1"/>
</dbReference>